<dbReference type="EMBL" id="NKXS01000965">
    <property type="protein sequence ID" value="PIN21277.1"/>
    <property type="molecule type" value="Genomic_DNA"/>
</dbReference>
<name>A0A2G9HUT3_9LAMI</name>
<evidence type="ECO:0000313" key="2">
    <source>
        <dbReference type="EMBL" id="PIN21277.1"/>
    </source>
</evidence>
<accession>A0A2G9HUT3</accession>
<proteinExistence type="predicted"/>
<protein>
    <submittedName>
        <fullName evidence="2">Uncharacterized protein</fullName>
    </submittedName>
</protein>
<evidence type="ECO:0000256" key="1">
    <source>
        <dbReference type="SAM" id="MobiDB-lite"/>
    </source>
</evidence>
<sequence>MLEQALEENRKEEEEARKREEGLREIVCKLLQEVKCNSLVIDVQFRSFI</sequence>
<evidence type="ECO:0000313" key="3">
    <source>
        <dbReference type="Proteomes" id="UP000231279"/>
    </source>
</evidence>
<dbReference type="AlphaFoldDB" id="A0A2G9HUT3"/>
<comment type="caution">
    <text evidence="2">The sequence shown here is derived from an EMBL/GenBank/DDBJ whole genome shotgun (WGS) entry which is preliminary data.</text>
</comment>
<dbReference type="Proteomes" id="UP000231279">
    <property type="component" value="Unassembled WGS sequence"/>
</dbReference>
<organism evidence="2 3">
    <name type="scientific">Handroanthus impetiginosus</name>
    <dbReference type="NCBI Taxonomy" id="429701"/>
    <lineage>
        <taxon>Eukaryota</taxon>
        <taxon>Viridiplantae</taxon>
        <taxon>Streptophyta</taxon>
        <taxon>Embryophyta</taxon>
        <taxon>Tracheophyta</taxon>
        <taxon>Spermatophyta</taxon>
        <taxon>Magnoliopsida</taxon>
        <taxon>eudicotyledons</taxon>
        <taxon>Gunneridae</taxon>
        <taxon>Pentapetalae</taxon>
        <taxon>asterids</taxon>
        <taxon>lamiids</taxon>
        <taxon>Lamiales</taxon>
        <taxon>Bignoniaceae</taxon>
        <taxon>Crescentiina</taxon>
        <taxon>Tabebuia alliance</taxon>
        <taxon>Handroanthus</taxon>
    </lineage>
</organism>
<feature type="compositionally biased region" description="Basic and acidic residues" evidence="1">
    <location>
        <begin position="7"/>
        <end position="21"/>
    </location>
</feature>
<feature type="region of interest" description="Disordered" evidence="1">
    <location>
        <begin position="1"/>
        <end position="21"/>
    </location>
</feature>
<keyword evidence="3" id="KW-1185">Reference proteome</keyword>
<gene>
    <name evidence="2" type="ORF">CDL12_06012</name>
</gene>
<reference evidence="3" key="1">
    <citation type="journal article" date="2018" name="Gigascience">
        <title>Genome assembly of the Pink Ipe (Handroanthus impetiginosus, Bignoniaceae), a highly valued, ecologically keystone Neotropical timber forest tree.</title>
        <authorList>
            <person name="Silva-Junior O.B."/>
            <person name="Grattapaglia D."/>
            <person name="Novaes E."/>
            <person name="Collevatti R.G."/>
        </authorList>
    </citation>
    <scope>NUCLEOTIDE SEQUENCE [LARGE SCALE GENOMIC DNA]</scope>
    <source>
        <strain evidence="3">cv. UFG-1</strain>
    </source>
</reference>